<name>A0AAU6PFI7_9GAMM</name>
<evidence type="ECO:0000256" key="5">
    <source>
        <dbReference type="ARBA" id="ARBA00023150"/>
    </source>
</evidence>
<dbReference type="Pfam" id="PF02391">
    <property type="entry name" value="MoaE"/>
    <property type="match status" value="1"/>
</dbReference>
<proteinExistence type="inferred from homology"/>
<organism evidence="13">
    <name type="scientific">Catillopecten margaritatus gill symbiont</name>
    <dbReference type="NCBI Taxonomy" id="3083288"/>
    <lineage>
        <taxon>Bacteria</taxon>
        <taxon>Pseudomonadati</taxon>
        <taxon>Pseudomonadota</taxon>
        <taxon>Gammaproteobacteria</taxon>
        <taxon>sulfur-oxidizing symbionts</taxon>
    </lineage>
</organism>
<evidence type="ECO:0000256" key="7">
    <source>
        <dbReference type="ARBA" id="ARBA00029745"/>
    </source>
</evidence>
<feature type="compositionally biased region" description="Basic and acidic residues" evidence="12">
    <location>
        <begin position="214"/>
        <end position="225"/>
    </location>
</feature>
<dbReference type="GO" id="GO:0030366">
    <property type="term" value="F:molybdopterin synthase activity"/>
    <property type="evidence" value="ECO:0007669"/>
    <property type="project" value="UniProtKB-EC"/>
</dbReference>
<dbReference type="Gene3D" id="3.90.1170.40">
    <property type="entry name" value="Molybdopterin biosynthesis MoaE subunit"/>
    <property type="match status" value="1"/>
</dbReference>
<evidence type="ECO:0000313" key="13">
    <source>
        <dbReference type="EMBL" id="WXT99754.1"/>
    </source>
</evidence>
<evidence type="ECO:0000256" key="4">
    <source>
        <dbReference type="ARBA" id="ARBA00013858"/>
    </source>
</evidence>
<evidence type="ECO:0000256" key="2">
    <source>
        <dbReference type="ARBA" id="ARBA00005426"/>
    </source>
</evidence>
<evidence type="ECO:0000256" key="9">
    <source>
        <dbReference type="ARBA" id="ARBA00030781"/>
    </source>
</evidence>
<dbReference type="InterPro" id="IPR036563">
    <property type="entry name" value="MoaE_sf"/>
</dbReference>
<dbReference type="SUPFAM" id="SSF54690">
    <property type="entry name" value="Molybdopterin synthase subunit MoaE"/>
    <property type="match status" value="1"/>
</dbReference>
<evidence type="ECO:0000256" key="8">
    <source>
        <dbReference type="ARBA" id="ARBA00030407"/>
    </source>
</evidence>
<comment type="similarity">
    <text evidence="2">Belongs to the MoaE family.</text>
</comment>
<feature type="region of interest" description="Disordered" evidence="12">
    <location>
        <begin position="204"/>
        <end position="234"/>
    </location>
</feature>
<dbReference type="InterPro" id="IPR003448">
    <property type="entry name" value="Mopterin_biosynth_MoaE"/>
</dbReference>
<dbReference type="GO" id="GO:0006777">
    <property type="term" value="P:Mo-molybdopterin cofactor biosynthetic process"/>
    <property type="evidence" value="ECO:0007669"/>
    <property type="project" value="UniProtKB-KW"/>
</dbReference>
<dbReference type="EC" id="2.8.1.12" evidence="3"/>
<dbReference type="PANTHER" id="PTHR23404">
    <property type="entry name" value="MOLYBDOPTERIN SYNTHASE RELATED"/>
    <property type="match status" value="1"/>
</dbReference>
<comment type="pathway">
    <text evidence="1">Cofactor biosynthesis; molybdopterin biosynthesis.</text>
</comment>
<evidence type="ECO:0000256" key="3">
    <source>
        <dbReference type="ARBA" id="ARBA00011950"/>
    </source>
</evidence>
<evidence type="ECO:0000256" key="10">
    <source>
        <dbReference type="ARBA" id="ARBA00032474"/>
    </source>
</evidence>
<dbReference type="CDD" id="cd00756">
    <property type="entry name" value="MoaE"/>
    <property type="match status" value="1"/>
</dbReference>
<dbReference type="AlphaFoldDB" id="A0AAU6PFI7"/>
<comment type="subunit">
    <text evidence="6">Heterotetramer of 2 MoaD subunits and 2 MoaE subunits. Also stable as homodimer. The enzyme changes between these two forms during catalysis.</text>
</comment>
<evidence type="ECO:0000256" key="1">
    <source>
        <dbReference type="ARBA" id="ARBA00005046"/>
    </source>
</evidence>
<evidence type="ECO:0000256" key="6">
    <source>
        <dbReference type="ARBA" id="ARBA00026066"/>
    </source>
</evidence>
<reference evidence="13" key="1">
    <citation type="submission" date="2023-10" db="EMBL/GenBank/DDBJ databases">
        <title>The first scallop-associated chemosynthetic bacterial symbiont.</title>
        <authorList>
            <person name="Lin Y.-T."/>
            <person name="Sun J."/>
            <person name="Ip J.C.-H."/>
            <person name="He X."/>
            <person name="Gao Z.-M."/>
            <person name="Perez M."/>
            <person name="Xu T."/>
            <person name="Qian P.-Y."/>
            <person name="Qiu J.-W."/>
        </authorList>
    </citation>
    <scope>NUCLEOTIDE SEQUENCE</scope>
    <source>
        <strain evidence="13">Gill1</strain>
    </source>
</reference>
<dbReference type="EMBL" id="CP138327">
    <property type="protein sequence ID" value="WXT99754.1"/>
    <property type="molecule type" value="Genomic_DNA"/>
</dbReference>
<gene>
    <name evidence="13" type="ORF">Ctma_0458</name>
</gene>
<evidence type="ECO:0000256" key="12">
    <source>
        <dbReference type="SAM" id="MobiDB-lite"/>
    </source>
</evidence>
<protein>
    <recommendedName>
        <fullName evidence="4">Molybdopterin synthase catalytic subunit</fullName>
        <ecNumber evidence="3">2.8.1.12</ecNumber>
    </recommendedName>
    <alternativeName>
        <fullName evidence="9">MPT synthase subunit 2</fullName>
    </alternativeName>
    <alternativeName>
        <fullName evidence="7">Molybdenum cofactor biosynthesis protein E</fullName>
    </alternativeName>
    <alternativeName>
        <fullName evidence="8">Molybdopterin-converting factor large subunit</fullName>
    </alternativeName>
    <alternativeName>
        <fullName evidence="10">Molybdopterin-converting factor subunit 2</fullName>
    </alternativeName>
</protein>
<keyword evidence="5" id="KW-0501">Molybdenum cofactor biosynthesis</keyword>
<accession>A0AAU6PFI7</accession>
<sequence length="234" mass="26973">MFILLPIVGQCPDIIPKQKLTILVIYNIFSFSFQKNILPSKKCHSEHHRGISQNTLTVFWSRINYNLQLITCKIIAMDKISIQQHDFDISTEIALAKNNDRSIGATVSFVGFVRDLEGEPITKMTLEHYPKMTEKALLSIINQAHKRWELGNVTVIHRIGDLQSNEQIVLVVTNSKHRKSAFESCAFIMDYLKTQAPFWKKEHTKDQSTWVDAKNSDNKQKDRWDNSISKNADN</sequence>
<evidence type="ECO:0000256" key="11">
    <source>
        <dbReference type="ARBA" id="ARBA00049878"/>
    </source>
</evidence>
<comment type="catalytic activity">
    <reaction evidence="11">
        <text>2 [molybdopterin-synthase sulfur-carrier protein]-C-terminal-Gly-aminoethanethioate + cyclic pyranopterin phosphate + H2O = molybdopterin + 2 [molybdopterin-synthase sulfur-carrier protein]-C-terminal Gly-Gly + 2 H(+)</text>
        <dbReference type="Rhea" id="RHEA:26333"/>
        <dbReference type="Rhea" id="RHEA-COMP:12202"/>
        <dbReference type="Rhea" id="RHEA-COMP:19907"/>
        <dbReference type="ChEBI" id="CHEBI:15377"/>
        <dbReference type="ChEBI" id="CHEBI:15378"/>
        <dbReference type="ChEBI" id="CHEBI:58698"/>
        <dbReference type="ChEBI" id="CHEBI:59648"/>
        <dbReference type="ChEBI" id="CHEBI:90778"/>
        <dbReference type="ChEBI" id="CHEBI:232372"/>
        <dbReference type="EC" id="2.8.1.12"/>
    </reaction>
</comment>